<evidence type="ECO:0000313" key="2">
    <source>
        <dbReference type="EMBL" id="TYR73526.1"/>
    </source>
</evidence>
<comment type="caution">
    <text evidence="2">The sequence shown here is derived from an EMBL/GenBank/DDBJ whole genome shotgun (WGS) entry which is preliminary data.</text>
</comment>
<accession>A0A5D4K927</accession>
<dbReference type="CDD" id="cd06587">
    <property type="entry name" value="VOC"/>
    <property type="match status" value="1"/>
</dbReference>
<dbReference type="PROSITE" id="PS51819">
    <property type="entry name" value="VOC"/>
    <property type="match status" value="1"/>
</dbReference>
<reference evidence="2 3" key="1">
    <citation type="submission" date="2019-08" db="EMBL/GenBank/DDBJ databases">
        <title>Bacillus genomes from the desert of Cuatro Cienegas, Coahuila.</title>
        <authorList>
            <person name="Olmedo-Alvarez G."/>
        </authorList>
    </citation>
    <scope>NUCLEOTIDE SEQUENCE [LARGE SCALE GENOMIC DNA]</scope>
    <source>
        <strain evidence="2 3">CH40_1T</strain>
    </source>
</reference>
<dbReference type="EMBL" id="VTEH01000017">
    <property type="protein sequence ID" value="TYR73526.1"/>
    <property type="molecule type" value="Genomic_DNA"/>
</dbReference>
<protein>
    <submittedName>
        <fullName evidence="2">VOC family protein</fullName>
    </submittedName>
</protein>
<dbReference type="Proteomes" id="UP000323317">
    <property type="component" value="Unassembled WGS sequence"/>
</dbReference>
<dbReference type="InterPro" id="IPR037523">
    <property type="entry name" value="VOC_core"/>
</dbReference>
<dbReference type="Pfam" id="PF00903">
    <property type="entry name" value="Glyoxalase"/>
    <property type="match status" value="1"/>
</dbReference>
<dbReference type="AlphaFoldDB" id="A0A5D4K927"/>
<organism evidence="2 3">
    <name type="scientific">Rossellomorea vietnamensis</name>
    <dbReference type="NCBI Taxonomy" id="218284"/>
    <lineage>
        <taxon>Bacteria</taxon>
        <taxon>Bacillati</taxon>
        <taxon>Bacillota</taxon>
        <taxon>Bacilli</taxon>
        <taxon>Bacillales</taxon>
        <taxon>Bacillaceae</taxon>
        <taxon>Rossellomorea</taxon>
    </lineage>
</organism>
<dbReference type="Gene3D" id="3.10.180.10">
    <property type="entry name" value="2,3-Dihydroxybiphenyl 1,2-Dioxygenase, domain 1"/>
    <property type="match status" value="1"/>
</dbReference>
<feature type="domain" description="VOC" evidence="1">
    <location>
        <begin position="3"/>
        <end position="120"/>
    </location>
</feature>
<dbReference type="InterPro" id="IPR004360">
    <property type="entry name" value="Glyas_Fos-R_dOase_dom"/>
</dbReference>
<evidence type="ECO:0000313" key="3">
    <source>
        <dbReference type="Proteomes" id="UP000323317"/>
    </source>
</evidence>
<dbReference type="SUPFAM" id="SSF54593">
    <property type="entry name" value="Glyoxalase/Bleomycin resistance protein/Dihydroxybiphenyl dioxygenase"/>
    <property type="match status" value="1"/>
</dbReference>
<proteinExistence type="predicted"/>
<dbReference type="RefSeq" id="WP_148948155.1">
    <property type="nucleotide sequence ID" value="NZ_VTEH01000017.1"/>
</dbReference>
<evidence type="ECO:0000259" key="1">
    <source>
        <dbReference type="PROSITE" id="PS51819"/>
    </source>
</evidence>
<name>A0A5D4K927_9BACI</name>
<sequence length="140" mass="15859">MFKVGSVFVPVTDLKKSASWYEENLGVKKIDEWEDGAGFYFPSGSTQLGLVETAAPQPTEFAINSKKKNVYFNFVVEDIHEVHRHLQSRGVVTTHIEDFGGMKCFDFYDPDGNIFSVVDEAEGSPFHSDNIRRLQAYDIE</sequence>
<gene>
    <name evidence="2" type="ORF">FZC79_17960</name>
</gene>
<dbReference type="InterPro" id="IPR029068">
    <property type="entry name" value="Glyas_Bleomycin-R_OHBP_Dase"/>
</dbReference>